<dbReference type="RefSeq" id="WP_013020777.1">
    <property type="nucleotide sequence ID" value="NC_013947.1"/>
</dbReference>
<keyword evidence="2" id="KW-0813">Transport</keyword>
<dbReference type="GO" id="GO:0022857">
    <property type="term" value="F:transmembrane transporter activity"/>
    <property type="evidence" value="ECO:0007669"/>
    <property type="project" value="InterPro"/>
</dbReference>
<dbReference type="Gene3D" id="1.20.1720.10">
    <property type="entry name" value="Multidrug resistance protein D"/>
    <property type="match status" value="1"/>
</dbReference>
<evidence type="ECO:0000259" key="8">
    <source>
        <dbReference type="PROSITE" id="PS50850"/>
    </source>
</evidence>
<feature type="domain" description="Major facilitator superfamily (MFS) profile" evidence="8">
    <location>
        <begin position="17"/>
        <end position="469"/>
    </location>
</feature>
<keyword evidence="5 7" id="KW-1133">Transmembrane helix</keyword>
<dbReference type="KEGG" id="sna:Snas_5575"/>
<gene>
    <name evidence="9" type="ordered locus">Snas_5575</name>
</gene>
<evidence type="ECO:0000256" key="1">
    <source>
        <dbReference type="ARBA" id="ARBA00004651"/>
    </source>
</evidence>
<dbReference type="InterPro" id="IPR036259">
    <property type="entry name" value="MFS_trans_sf"/>
</dbReference>
<feature type="transmembrane region" description="Helical" evidence="7">
    <location>
        <begin position="201"/>
        <end position="220"/>
    </location>
</feature>
<dbReference type="PANTHER" id="PTHR42718:SF46">
    <property type="entry name" value="BLR6921 PROTEIN"/>
    <property type="match status" value="1"/>
</dbReference>
<feature type="transmembrane region" description="Helical" evidence="7">
    <location>
        <begin position="444"/>
        <end position="464"/>
    </location>
</feature>
<dbReference type="Proteomes" id="UP000000844">
    <property type="component" value="Chromosome"/>
</dbReference>
<evidence type="ECO:0000256" key="3">
    <source>
        <dbReference type="ARBA" id="ARBA00022475"/>
    </source>
</evidence>
<dbReference type="AlphaFoldDB" id="D3PWY2"/>
<dbReference type="InterPro" id="IPR011701">
    <property type="entry name" value="MFS"/>
</dbReference>
<dbReference type="OrthoDB" id="4080117at2"/>
<dbReference type="PROSITE" id="PS50850">
    <property type="entry name" value="MFS"/>
    <property type="match status" value="1"/>
</dbReference>
<feature type="transmembrane region" description="Helical" evidence="7">
    <location>
        <begin position="410"/>
        <end position="432"/>
    </location>
</feature>
<sequence>MVEANPTTAPPRQRWLTLPVVSAAQLLVVLDGTIVNIALPSAQRALDMTDANRHWVITAYLLAFGGLLLLGGRVSGALGHRRAFLIGLTGFALASALGGMASEPWILFAARALQGAFAALLAPAGLALLATTFTGERERGRAFGVFAAVGAAGAAVGLIAGGLLTQYAGWRWCLYINVPIAALAMLGAVRIPRDRPHGGTVDIPGALLSVAGFSALVYGFSRAEALGWTHPLVLALLGGGIVALAIFVRVELRAPHPLLPMRVLRHRGRAGAFTTIALTHVSMFGFFLFMSYHTQTVLDYSPVQAGLTLIVNALAAILGSTVIAGRLHGRVSPATLIVPSLLAIAAGIFVVTRTPARATDVLLPYLTPALLLTGLGLGGIMAATATLATSGIGGHDAGTASATYNASMQLGAALGTPLFNTVTIGAATSLALTESATVATVHGYRTALTVGLGIVLAATAIAAVTTRKA</sequence>
<comment type="subcellular location">
    <subcellularLocation>
        <location evidence="1">Cell membrane</location>
        <topology evidence="1">Multi-pass membrane protein</topology>
    </subcellularLocation>
</comment>
<feature type="transmembrane region" description="Helical" evidence="7">
    <location>
        <begin position="169"/>
        <end position="189"/>
    </location>
</feature>
<dbReference type="SUPFAM" id="SSF103473">
    <property type="entry name" value="MFS general substrate transporter"/>
    <property type="match status" value="1"/>
</dbReference>
<keyword evidence="10" id="KW-1185">Reference proteome</keyword>
<keyword evidence="3" id="KW-1003">Cell membrane</keyword>
<keyword evidence="4 7" id="KW-0812">Transmembrane</keyword>
<dbReference type="eggNOG" id="COG0477">
    <property type="taxonomic scope" value="Bacteria"/>
</dbReference>
<feature type="transmembrane region" description="Helical" evidence="7">
    <location>
        <begin position="270"/>
        <end position="292"/>
    </location>
</feature>
<feature type="transmembrane region" description="Helical" evidence="7">
    <location>
        <begin position="15"/>
        <end position="39"/>
    </location>
</feature>
<accession>D3PWY2</accession>
<feature type="transmembrane region" description="Helical" evidence="7">
    <location>
        <begin position="362"/>
        <end position="389"/>
    </location>
</feature>
<reference evidence="9 10" key="1">
    <citation type="journal article" date="2009" name="Stand. Genomic Sci.">
        <title>Complete genome sequence of Stackebrandtia nassauensis type strain (LLR-40K-21).</title>
        <authorList>
            <person name="Munk C."/>
            <person name="Lapidus A."/>
            <person name="Copeland A."/>
            <person name="Jando M."/>
            <person name="Mayilraj S."/>
            <person name="Glavina Del Rio T."/>
            <person name="Nolan M."/>
            <person name="Chen F."/>
            <person name="Lucas S."/>
            <person name="Tice H."/>
            <person name="Cheng J.F."/>
            <person name="Han C."/>
            <person name="Detter J.C."/>
            <person name="Bruce D."/>
            <person name="Goodwin L."/>
            <person name="Chain P."/>
            <person name="Pitluck S."/>
            <person name="Goker M."/>
            <person name="Ovchinikova G."/>
            <person name="Pati A."/>
            <person name="Ivanova N."/>
            <person name="Mavromatis K."/>
            <person name="Chen A."/>
            <person name="Palaniappan K."/>
            <person name="Land M."/>
            <person name="Hauser L."/>
            <person name="Chang Y.J."/>
            <person name="Jeffries C.D."/>
            <person name="Bristow J."/>
            <person name="Eisen J.A."/>
            <person name="Markowitz V."/>
            <person name="Hugenholtz P."/>
            <person name="Kyrpides N.C."/>
            <person name="Klenk H.P."/>
        </authorList>
    </citation>
    <scope>NUCLEOTIDE SEQUENCE [LARGE SCALE GENOMIC DNA]</scope>
    <source>
        <strain evidence="10">DSM 44728 / CIP 108903 / NRRL B-16338 / NBRC 102104 / LLR-40K-21</strain>
    </source>
</reference>
<dbReference type="GO" id="GO:0005886">
    <property type="term" value="C:plasma membrane"/>
    <property type="evidence" value="ECO:0007669"/>
    <property type="project" value="UniProtKB-SubCell"/>
</dbReference>
<evidence type="ECO:0000313" key="9">
    <source>
        <dbReference type="EMBL" id="ADD45206.1"/>
    </source>
</evidence>
<dbReference type="CDD" id="cd17321">
    <property type="entry name" value="MFS_MMR_MDR_like"/>
    <property type="match status" value="1"/>
</dbReference>
<feature type="transmembrane region" description="Helical" evidence="7">
    <location>
        <begin position="232"/>
        <end position="250"/>
    </location>
</feature>
<evidence type="ECO:0000256" key="7">
    <source>
        <dbReference type="SAM" id="Phobius"/>
    </source>
</evidence>
<dbReference type="InterPro" id="IPR020846">
    <property type="entry name" value="MFS_dom"/>
</dbReference>
<evidence type="ECO:0000256" key="6">
    <source>
        <dbReference type="ARBA" id="ARBA00023136"/>
    </source>
</evidence>
<feature type="transmembrane region" description="Helical" evidence="7">
    <location>
        <begin position="83"/>
        <end position="102"/>
    </location>
</feature>
<dbReference type="HOGENOM" id="CLU_000960_28_2_11"/>
<name>D3PWY2_STANL</name>
<evidence type="ECO:0000256" key="5">
    <source>
        <dbReference type="ARBA" id="ARBA00022989"/>
    </source>
</evidence>
<evidence type="ECO:0000256" key="4">
    <source>
        <dbReference type="ARBA" id="ARBA00022692"/>
    </source>
</evidence>
<feature type="transmembrane region" description="Helical" evidence="7">
    <location>
        <begin position="108"/>
        <end position="130"/>
    </location>
</feature>
<protein>
    <submittedName>
        <fullName evidence="9">Major facilitator superfamily MFS_1</fullName>
    </submittedName>
</protein>
<dbReference type="Gene3D" id="1.20.1250.20">
    <property type="entry name" value="MFS general substrate transporter like domains"/>
    <property type="match status" value="1"/>
</dbReference>
<feature type="transmembrane region" description="Helical" evidence="7">
    <location>
        <begin position="54"/>
        <end position="71"/>
    </location>
</feature>
<dbReference type="STRING" id="446470.Snas_5575"/>
<feature type="transmembrane region" description="Helical" evidence="7">
    <location>
        <begin position="304"/>
        <end position="324"/>
    </location>
</feature>
<organism evidence="9 10">
    <name type="scientific">Stackebrandtia nassauensis (strain DSM 44728 / CIP 108903 / NRRL B-16338 / NBRC 102104 / LLR-40K-21)</name>
    <dbReference type="NCBI Taxonomy" id="446470"/>
    <lineage>
        <taxon>Bacteria</taxon>
        <taxon>Bacillati</taxon>
        <taxon>Actinomycetota</taxon>
        <taxon>Actinomycetes</taxon>
        <taxon>Glycomycetales</taxon>
        <taxon>Glycomycetaceae</taxon>
        <taxon>Stackebrandtia</taxon>
    </lineage>
</organism>
<evidence type="ECO:0000313" key="10">
    <source>
        <dbReference type="Proteomes" id="UP000000844"/>
    </source>
</evidence>
<dbReference type="Pfam" id="PF07690">
    <property type="entry name" value="MFS_1"/>
    <property type="match status" value="1"/>
</dbReference>
<evidence type="ECO:0000256" key="2">
    <source>
        <dbReference type="ARBA" id="ARBA00022448"/>
    </source>
</evidence>
<dbReference type="PANTHER" id="PTHR42718">
    <property type="entry name" value="MAJOR FACILITATOR SUPERFAMILY MULTIDRUG TRANSPORTER MFSC"/>
    <property type="match status" value="1"/>
</dbReference>
<keyword evidence="6 7" id="KW-0472">Membrane</keyword>
<proteinExistence type="predicted"/>
<feature type="transmembrane region" description="Helical" evidence="7">
    <location>
        <begin position="142"/>
        <end position="163"/>
    </location>
</feature>
<dbReference type="EMBL" id="CP001778">
    <property type="protein sequence ID" value="ADD45206.1"/>
    <property type="molecule type" value="Genomic_DNA"/>
</dbReference>
<feature type="transmembrane region" description="Helical" evidence="7">
    <location>
        <begin position="336"/>
        <end position="356"/>
    </location>
</feature>